<keyword evidence="4" id="KW-1185">Reference proteome</keyword>
<reference evidence="3 4" key="1">
    <citation type="journal article" date="2018" name="Mol. Plant">
        <title>The genome of Artemisia annua provides insight into the evolution of Asteraceae family and artemisinin biosynthesis.</title>
        <authorList>
            <person name="Shen Q."/>
            <person name="Zhang L."/>
            <person name="Liao Z."/>
            <person name="Wang S."/>
            <person name="Yan T."/>
            <person name="Shi P."/>
            <person name="Liu M."/>
            <person name="Fu X."/>
            <person name="Pan Q."/>
            <person name="Wang Y."/>
            <person name="Lv Z."/>
            <person name="Lu X."/>
            <person name="Zhang F."/>
            <person name="Jiang W."/>
            <person name="Ma Y."/>
            <person name="Chen M."/>
            <person name="Hao X."/>
            <person name="Li L."/>
            <person name="Tang Y."/>
            <person name="Lv G."/>
            <person name="Zhou Y."/>
            <person name="Sun X."/>
            <person name="Brodelius P.E."/>
            <person name="Rose J.K.C."/>
            <person name="Tang K."/>
        </authorList>
    </citation>
    <scope>NUCLEOTIDE SEQUENCE [LARGE SCALE GENOMIC DNA]</scope>
    <source>
        <strain evidence="4">cv. Huhao1</strain>
        <tissue evidence="3">Leaf</tissue>
    </source>
</reference>
<evidence type="ECO:0000259" key="2">
    <source>
        <dbReference type="SMART" id="SM00597"/>
    </source>
</evidence>
<proteinExistence type="predicted"/>
<evidence type="ECO:0000313" key="4">
    <source>
        <dbReference type="Proteomes" id="UP000245207"/>
    </source>
</evidence>
<dbReference type="InterPro" id="IPR006580">
    <property type="entry name" value="Znf_TTF"/>
</dbReference>
<feature type="compositionally biased region" description="Basic and acidic residues" evidence="1">
    <location>
        <begin position="52"/>
        <end position="70"/>
    </location>
</feature>
<dbReference type="SMART" id="SM00597">
    <property type="entry name" value="ZnF_TTF"/>
    <property type="match status" value="1"/>
</dbReference>
<accession>A0A2U1KSY2</accession>
<feature type="compositionally biased region" description="Basic and acidic residues" evidence="1">
    <location>
        <begin position="9"/>
        <end position="40"/>
    </location>
</feature>
<evidence type="ECO:0000313" key="3">
    <source>
        <dbReference type="EMBL" id="PWA39856.1"/>
    </source>
</evidence>
<dbReference type="AlphaFoldDB" id="A0A2U1KSY2"/>
<dbReference type="OrthoDB" id="118159at2759"/>
<protein>
    <recommendedName>
        <fullName evidence="2">TTF-type domain-containing protein</fullName>
    </recommendedName>
</protein>
<dbReference type="Proteomes" id="UP000245207">
    <property type="component" value="Unassembled WGS sequence"/>
</dbReference>
<feature type="domain" description="TTF-type" evidence="2">
    <location>
        <begin position="127"/>
        <end position="232"/>
    </location>
</feature>
<dbReference type="PANTHER" id="PTHR11697">
    <property type="entry name" value="GENERAL TRANSCRIPTION FACTOR 2-RELATED ZINC FINGER PROTEIN"/>
    <property type="match status" value="1"/>
</dbReference>
<dbReference type="EMBL" id="PKPP01014265">
    <property type="protein sequence ID" value="PWA39856.1"/>
    <property type="molecule type" value="Genomic_DNA"/>
</dbReference>
<organism evidence="3 4">
    <name type="scientific">Artemisia annua</name>
    <name type="common">Sweet wormwood</name>
    <dbReference type="NCBI Taxonomy" id="35608"/>
    <lineage>
        <taxon>Eukaryota</taxon>
        <taxon>Viridiplantae</taxon>
        <taxon>Streptophyta</taxon>
        <taxon>Embryophyta</taxon>
        <taxon>Tracheophyta</taxon>
        <taxon>Spermatophyta</taxon>
        <taxon>Magnoliopsida</taxon>
        <taxon>eudicotyledons</taxon>
        <taxon>Gunneridae</taxon>
        <taxon>Pentapetalae</taxon>
        <taxon>asterids</taxon>
        <taxon>campanulids</taxon>
        <taxon>Asterales</taxon>
        <taxon>Asteraceae</taxon>
        <taxon>Asteroideae</taxon>
        <taxon>Anthemideae</taxon>
        <taxon>Artemisiinae</taxon>
        <taxon>Artemisia</taxon>
    </lineage>
</organism>
<evidence type="ECO:0000256" key="1">
    <source>
        <dbReference type="SAM" id="MobiDB-lite"/>
    </source>
</evidence>
<name>A0A2U1KSY2_ARTAN</name>
<gene>
    <name evidence="3" type="ORF">CTI12_AA566390</name>
</gene>
<feature type="region of interest" description="Disordered" evidence="1">
    <location>
        <begin position="1"/>
        <end position="79"/>
    </location>
</feature>
<dbReference type="InterPro" id="IPR055298">
    <property type="entry name" value="AtLOH3-like"/>
</dbReference>
<sequence length="411" mass="47544">MMGTKGTKRTIDFFFKPKGDVVQDRESPPDGDNQKEDVHETQPSYQQQQDVNDNHVNESPRVEPEKDVHTSSKVNLDSLIRDPGVRPSILSYPTDHQDEIRREYIRLGPYQLIKSKDPLTPGGPKGRTRSFQEVWFKRFWWLEYSETKDAAYCLPCYLFNKKPVGRVGSDRFTKQGFNKWKMVNQGNDCAFITHEVLSDIAVTGSTTSQKGDAAYCLEHLLSFDFVIVMHIMKEILEITDKLCQALQHRSQDIINALALVSTTKTLLQKLRDESWLSLMGKVTLACENNNIPLPDMNATYRNLIQSRKKNNVTVEHHYRVDVFYSAIDRQLVELNSRFNESVTELLRLSVALDPRKSFKIDDICTLVKKFYPLDFTDQENILLKAELQHYELDVRNHPSFKKVSKLSALYF</sequence>
<dbReference type="STRING" id="35608.A0A2U1KSY2"/>
<comment type="caution">
    <text evidence="3">The sequence shown here is derived from an EMBL/GenBank/DDBJ whole genome shotgun (WGS) entry which is preliminary data.</text>
</comment>
<dbReference type="PANTHER" id="PTHR11697:SF230">
    <property type="entry name" value="ZINC FINGER, MYM DOMAIN CONTAINING 1"/>
    <property type="match status" value="1"/>
</dbReference>